<dbReference type="InterPro" id="IPR020843">
    <property type="entry name" value="ER"/>
</dbReference>
<comment type="caution">
    <text evidence="4">The sequence shown here is derived from an EMBL/GenBank/DDBJ whole genome shotgun (WGS) entry which is preliminary data.</text>
</comment>
<accession>A0A1E5Q3W1</accession>
<dbReference type="InterPro" id="IPR002364">
    <property type="entry name" value="Quin_OxRdtase/zeta-crystal_CS"/>
</dbReference>
<dbReference type="InterPro" id="IPR036291">
    <property type="entry name" value="NAD(P)-bd_dom_sf"/>
</dbReference>
<dbReference type="NCBIfam" id="NF008024">
    <property type="entry name" value="PRK10754.1"/>
    <property type="match status" value="1"/>
</dbReference>
<dbReference type="Gene3D" id="3.40.50.720">
    <property type="entry name" value="NAD(P)-binding Rossmann-like Domain"/>
    <property type="match status" value="1"/>
</dbReference>
<dbReference type="SUPFAM" id="SSF51735">
    <property type="entry name" value="NAD(P)-binding Rossmann-fold domains"/>
    <property type="match status" value="1"/>
</dbReference>
<dbReference type="AlphaFoldDB" id="A0A1E5Q3W1"/>
<reference evidence="5" key="1">
    <citation type="submission" date="2016-07" db="EMBL/GenBank/DDBJ databases">
        <authorList>
            <person name="Florea S."/>
            <person name="Webb J.S."/>
            <person name="Jaromczyk J."/>
            <person name="Schardl C.L."/>
        </authorList>
    </citation>
    <scope>NUCLEOTIDE SEQUENCE [LARGE SCALE GENOMIC DNA]</scope>
    <source>
        <strain evidence="5">MV-1</strain>
    </source>
</reference>
<dbReference type="SMART" id="SM00829">
    <property type="entry name" value="PKS_ER"/>
    <property type="match status" value="1"/>
</dbReference>
<dbReference type="PANTHER" id="PTHR48106">
    <property type="entry name" value="QUINONE OXIDOREDUCTASE PIG3-RELATED"/>
    <property type="match status" value="1"/>
</dbReference>
<dbReference type="PROSITE" id="PS01162">
    <property type="entry name" value="QOR_ZETA_CRYSTAL"/>
    <property type="match status" value="1"/>
</dbReference>
<dbReference type="InterPro" id="IPR047618">
    <property type="entry name" value="QOR-like"/>
</dbReference>
<evidence type="ECO:0000259" key="3">
    <source>
        <dbReference type="SMART" id="SM00829"/>
    </source>
</evidence>
<proteinExistence type="predicted"/>
<sequence>MTQTCKAIRVYAYGGPEVLSYEDVDVGTPQDGQIRVRHTAIGLNYIDIYMRTGLYPLTLPSPIGMEGAGIVEELGPNVTDLKVGDRVAYASQPPGSYAEQRLIAADRVVKIPDAIPDETAATMMLQGLTAQYLLRQTYVVQPGDTILMHAAAGGVGLIVCQWAKHLGATVIGTVGSAKKAELAKAHGCHHTILYQQENFKDRVLELTNGQGVNVVYDSIGKDTFMNSLECLKKRGTLVTFGNSSGPVPAFEPALLGKKGSLYLTRPTLFDYINTRENLSKMAAELFDIVASGTVKIEVNQRYALKDVAQAHVDLEARKTTGSTVIVP</sequence>
<dbReference type="GO" id="GO:0005829">
    <property type="term" value="C:cytosol"/>
    <property type="evidence" value="ECO:0007669"/>
    <property type="project" value="TreeGrafter"/>
</dbReference>
<dbReference type="PANTHER" id="PTHR48106:SF13">
    <property type="entry name" value="QUINONE OXIDOREDUCTASE-RELATED"/>
    <property type="match status" value="1"/>
</dbReference>
<dbReference type="EMBL" id="MCGG01000078">
    <property type="protein sequence ID" value="OEJ64128.1"/>
    <property type="molecule type" value="Genomic_DNA"/>
</dbReference>
<dbReference type="InterPro" id="IPR011032">
    <property type="entry name" value="GroES-like_sf"/>
</dbReference>
<evidence type="ECO:0000313" key="4">
    <source>
        <dbReference type="EMBL" id="OEJ64128.1"/>
    </source>
</evidence>
<dbReference type="Gene3D" id="3.90.180.10">
    <property type="entry name" value="Medium-chain alcohol dehydrogenases, catalytic domain"/>
    <property type="match status" value="1"/>
</dbReference>
<dbReference type="CDD" id="cd05286">
    <property type="entry name" value="QOR2"/>
    <property type="match status" value="1"/>
</dbReference>
<evidence type="ECO:0000313" key="5">
    <source>
        <dbReference type="Proteomes" id="UP000095347"/>
    </source>
</evidence>
<name>A0A1E5Q3W1_9PROT</name>
<dbReference type="SUPFAM" id="SSF50129">
    <property type="entry name" value="GroES-like"/>
    <property type="match status" value="1"/>
</dbReference>
<dbReference type="RefSeq" id="WP_069959475.1">
    <property type="nucleotide sequence ID" value="NZ_MCGG01000078.1"/>
</dbReference>
<dbReference type="GO" id="GO:0070402">
    <property type="term" value="F:NADPH binding"/>
    <property type="evidence" value="ECO:0007669"/>
    <property type="project" value="TreeGrafter"/>
</dbReference>
<keyword evidence="2" id="KW-0560">Oxidoreductase</keyword>
<dbReference type="FunFam" id="3.40.50.720:FF:000053">
    <property type="entry name" value="Quinone oxidoreductase 1"/>
    <property type="match status" value="1"/>
</dbReference>
<evidence type="ECO:0000256" key="2">
    <source>
        <dbReference type="ARBA" id="ARBA00023002"/>
    </source>
</evidence>
<dbReference type="Proteomes" id="UP000095347">
    <property type="component" value="Unassembled WGS sequence"/>
</dbReference>
<dbReference type="Pfam" id="PF08240">
    <property type="entry name" value="ADH_N"/>
    <property type="match status" value="1"/>
</dbReference>
<keyword evidence="1" id="KW-0521">NADP</keyword>
<dbReference type="Pfam" id="PF00107">
    <property type="entry name" value="ADH_zinc_N"/>
    <property type="match status" value="1"/>
</dbReference>
<dbReference type="InterPro" id="IPR013149">
    <property type="entry name" value="ADH-like_C"/>
</dbReference>
<dbReference type="GO" id="GO:0035925">
    <property type="term" value="F:mRNA 3'-UTR AU-rich region binding"/>
    <property type="evidence" value="ECO:0007669"/>
    <property type="project" value="TreeGrafter"/>
</dbReference>
<evidence type="ECO:0000256" key="1">
    <source>
        <dbReference type="ARBA" id="ARBA00022857"/>
    </source>
</evidence>
<dbReference type="GO" id="GO:0003960">
    <property type="term" value="F:quinone reductase (NADPH) activity"/>
    <property type="evidence" value="ECO:0007669"/>
    <property type="project" value="InterPro"/>
</dbReference>
<dbReference type="InterPro" id="IPR013154">
    <property type="entry name" value="ADH-like_N"/>
</dbReference>
<protein>
    <submittedName>
        <fullName evidence="4">Quinone oxidoreductase</fullName>
    </submittedName>
</protein>
<feature type="domain" description="Enoyl reductase (ER)" evidence="3">
    <location>
        <begin position="14"/>
        <end position="325"/>
    </location>
</feature>
<gene>
    <name evidence="4" type="ORF">BEN30_01670</name>
</gene>
<organism evidence="4 5">
    <name type="scientific">Magnetovibrio blakemorei</name>
    <dbReference type="NCBI Taxonomy" id="28181"/>
    <lineage>
        <taxon>Bacteria</taxon>
        <taxon>Pseudomonadati</taxon>
        <taxon>Pseudomonadota</taxon>
        <taxon>Alphaproteobacteria</taxon>
        <taxon>Rhodospirillales</taxon>
        <taxon>Magnetovibrionaceae</taxon>
        <taxon>Magnetovibrio</taxon>
    </lineage>
</organism>
<dbReference type="GO" id="GO:0008270">
    <property type="term" value="F:zinc ion binding"/>
    <property type="evidence" value="ECO:0007669"/>
    <property type="project" value="InterPro"/>
</dbReference>
<dbReference type="STRING" id="28181.BEN30_01670"/>
<dbReference type="OrthoDB" id="9805883at2"/>
<keyword evidence="5" id="KW-1185">Reference proteome</keyword>